<keyword evidence="9 12" id="KW-0472">Membrane</keyword>
<dbReference type="GO" id="GO:0016491">
    <property type="term" value="F:oxidoreductase activity"/>
    <property type="evidence" value="ECO:0007669"/>
    <property type="project" value="UniProtKB-KW"/>
</dbReference>
<accession>Q47G20</accession>
<comment type="subcellular location">
    <subcellularLocation>
        <location evidence="1">Membrane</location>
        <topology evidence="1">Multi-pass membrane protein</topology>
    </subcellularLocation>
</comment>
<evidence type="ECO:0000256" key="6">
    <source>
        <dbReference type="ARBA" id="ARBA00023002"/>
    </source>
</evidence>
<evidence type="ECO:0000256" key="3">
    <source>
        <dbReference type="ARBA" id="ARBA00022692"/>
    </source>
</evidence>
<comment type="pathway">
    <text evidence="11">Porphyrin-containing compound metabolism.</text>
</comment>
<dbReference type="EMBL" id="CP000089">
    <property type="protein sequence ID" value="AAZ46211.1"/>
    <property type="molecule type" value="Genomic_DNA"/>
</dbReference>
<dbReference type="GO" id="GO:0006784">
    <property type="term" value="P:heme A biosynthetic process"/>
    <property type="evidence" value="ECO:0007669"/>
    <property type="project" value="InterPro"/>
</dbReference>
<protein>
    <submittedName>
        <fullName evidence="13">Cytochrome oxidase assembly</fullName>
    </submittedName>
</protein>
<feature type="transmembrane region" description="Helical" evidence="12">
    <location>
        <begin position="79"/>
        <end position="96"/>
    </location>
</feature>
<evidence type="ECO:0000256" key="7">
    <source>
        <dbReference type="ARBA" id="ARBA00023004"/>
    </source>
</evidence>
<keyword evidence="8" id="KW-0350">Heme biosynthesis</keyword>
<feature type="transmembrane region" description="Helical" evidence="12">
    <location>
        <begin position="303"/>
        <end position="325"/>
    </location>
</feature>
<evidence type="ECO:0000256" key="2">
    <source>
        <dbReference type="ARBA" id="ARBA00022475"/>
    </source>
</evidence>
<keyword evidence="2" id="KW-1003">Cell membrane</keyword>
<dbReference type="OrthoDB" id="1447144at2"/>
<dbReference type="PANTHER" id="PTHR35457:SF1">
    <property type="entry name" value="HEME A SYNTHASE"/>
    <property type="match status" value="1"/>
</dbReference>
<keyword evidence="3 12" id="KW-0812">Transmembrane</keyword>
<dbReference type="InterPro" id="IPR003780">
    <property type="entry name" value="COX15/CtaA_fam"/>
</dbReference>
<name>Q47G20_DECAR</name>
<dbReference type="HOGENOM" id="CLU_041525_0_0_4"/>
<gene>
    <name evidence="13" type="ordered locus">Daro_1462</name>
</gene>
<keyword evidence="10" id="KW-1015">Disulfide bond</keyword>
<evidence type="ECO:0000256" key="12">
    <source>
        <dbReference type="SAM" id="Phobius"/>
    </source>
</evidence>
<evidence type="ECO:0000256" key="10">
    <source>
        <dbReference type="ARBA" id="ARBA00023157"/>
    </source>
</evidence>
<evidence type="ECO:0000256" key="5">
    <source>
        <dbReference type="ARBA" id="ARBA00022989"/>
    </source>
</evidence>
<dbReference type="PANTHER" id="PTHR35457">
    <property type="entry name" value="HEME A SYNTHASE"/>
    <property type="match status" value="1"/>
</dbReference>
<feature type="transmembrane region" description="Helical" evidence="12">
    <location>
        <begin position="134"/>
        <end position="155"/>
    </location>
</feature>
<dbReference type="KEGG" id="dar:Daro_1462"/>
<evidence type="ECO:0000256" key="8">
    <source>
        <dbReference type="ARBA" id="ARBA00023133"/>
    </source>
</evidence>
<feature type="transmembrane region" description="Helical" evidence="12">
    <location>
        <begin position="176"/>
        <end position="193"/>
    </location>
</feature>
<organism evidence="13">
    <name type="scientific">Dechloromonas aromatica (strain RCB)</name>
    <dbReference type="NCBI Taxonomy" id="159087"/>
    <lineage>
        <taxon>Bacteria</taxon>
        <taxon>Pseudomonadati</taxon>
        <taxon>Pseudomonadota</taxon>
        <taxon>Betaproteobacteria</taxon>
        <taxon>Rhodocyclales</taxon>
        <taxon>Azonexaceae</taxon>
        <taxon>Dechloromonas</taxon>
    </lineage>
</organism>
<evidence type="ECO:0000256" key="4">
    <source>
        <dbReference type="ARBA" id="ARBA00022723"/>
    </source>
</evidence>
<keyword evidence="7" id="KW-0408">Iron</keyword>
<feature type="transmembrane region" description="Helical" evidence="12">
    <location>
        <begin position="277"/>
        <end position="297"/>
    </location>
</feature>
<keyword evidence="4" id="KW-0479">Metal-binding</keyword>
<dbReference type="eggNOG" id="COG1612">
    <property type="taxonomic scope" value="Bacteria"/>
</dbReference>
<sequence>MRLYRALLIAAALLALIVIGLGAYVRLSDAGLGCPDWPGCYGHWLGVPESGHEHLAAQANFPHQPVDTGKAWKEMVHRYFAGTLGLLILAICWLAWRPALRCRRSPLLPTILLGLVGLQAALGMWTVTLLLKPVIVTLHLLGGMSTLALLVVLNWRERQASLPRAAGPTLRLAARLALLAVIGQIALGGWVSSNYAGLACPDLPRCQGLWQPSMDFGHAFTVVRDLGYNAHGQLLSTEALTTIHWVHRLGAILVAGTVLALAIALGTGSDREQRRWAGALLAMLGLQIALGIGNVLLSLPLPMAVAHTLGAAGLFSVLLTINLRLPAIDPVAERSRHACPEPGLHTPA</sequence>
<dbReference type="InterPro" id="IPR050450">
    <property type="entry name" value="COX15/CtaA_HemeA_synthase"/>
</dbReference>
<feature type="transmembrane region" description="Helical" evidence="12">
    <location>
        <begin position="108"/>
        <end position="128"/>
    </location>
</feature>
<dbReference type="AlphaFoldDB" id="Q47G20"/>
<evidence type="ECO:0000256" key="11">
    <source>
        <dbReference type="ARBA" id="ARBA00023444"/>
    </source>
</evidence>
<keyword evidence="6" id="KW-0560">Oxidoreductase</keyword>
<evidence type="ECO:0000256" key="9">
    <source>
        <dbReference type="ARBA" id="ARBA00023136"/>
    </source>
</evidence>
<dbReference type="STRING" id="159087.Daro_1462"/>
<keyword evidence="5 12" id="KW-1133">Transmembrane helix</keyword>
<reference evidence="13" key="1">
    <citation type="submission" date="2005-08" db="EMBL/GenBank/DDBJ databases">
        <title>Complete sequence of Dechloromonas aromatica RCB.</title>
        <authorList>
            <person name="Salinero K.K."/>
            <person name="Copeland A."/>
            <person name="Lucas S."/>
            <person name="Lapidus A."/>
            <person name="Barry K."/>
            <person name="Detter J.C."/>
            <person name="Glavina T."/>
            <person name="Hammon N."/>
            <person name="Israni S."/>
            <person name="Pitluck S."/>
            <person name="Di Bartolo G."/>
            <person name="Trong S."/>
            <person name="Schmutz J."/>
            <person name="Larimer F."/>
            <person name="Land M."/>
            <person name="Ivanova N."/>
            <person name="Richardson P."/>
        </authorList>
    </citation>
    <scope>NUCLEOTIDE SEQUENCE</scope>
    <source>
        <strain evidence="13">RCB</strain>
    </source>
</reference>
<evidence type="ECO:0000256" key="1">
    <source>
        <dbReference type="ARBA" id="ARBA00004141"/>
    </source>
</evidence>
<dbReference type="Pfam" id="PF02628">
    <property type="entry name" value="COX15-CtaA"/>
    <property type="match status" value="1"/>
</dbReference>
<dbReference type="GO" id="GO:0016020">
    <property type="term" value="C:membrane"/>
    <property type="evidence" value="ECO:0007669"/>
    <property type="project" value="UniProtKB-SubCell"/>
</dbReference>
<feature type="transmembrane region" description="Helical" evidence="12">
    <location>
        <begin position="245"/>
        <end position="265"/>
    </location>
</feature>
<evidence type="ECO:0000313" key="13">
    <source>
        <dbReference type="EMBL" id="AAZ46211.1"/>
    </source>
</evidence>
<proteinExistence type="predicted"/>
<dbReference type="GO" id="GO:0046872">
    <property type="term" value="F:metal ion binding"/>
    <property type="evidence" value="ECO:0007669"/>
    <property type="project" value="UniProtKB-KW"/>
</dbReference>